<dbReference type="AlphaFoldDB" id="N9E9U9"/>
<dbReference type="EMBL" id="APQG01000052">
    <property type="protein sequence ID" value="ENV89630.1"/>
    <property type="molecule type" value="Genomic_DNA"/>
</dbReference>
<sequence length="330" mass="35800">MKYKNNLHARKGFTLLELIVAIAIGLIIAAAAMQLFIGGFLTSRMQEANAELQNSGIFGLDYMTRDIRLANFGNTRPDLNDQTPLGGIILTARDAVDTNTNITFPSSAPFISKGLLSHSKGNQEDVSGVKNEWQGLSNVNQTSDQLTIQFVAPNEMVNCEGNNVQEGDYVIQRYFLRQDPADASSGNNFALACDANTPTASGVTPVANPSTISGFGDAGQVIMPRVDHFVVQLGVRDSNNRLAYYSINQYRAEASKARAKTPAVVPPRIVAVKIAVLVRSMDDTKNQNIDLSKTISVLNQDITLKDTSTLYARRVYSTTVALRNGLGVPK</sequence>
<feature type="transmembrane region" description="Helical" evidence="1">
    <location>
        <begin position="12"/>
        <end position="37"/>
    </location>
</feature>
<keyword evidence="3" id="KW-1185">Reference proteome</keyword>
<dbReference type="PATRIC" id="fig|1217650.3.peg.4494"/>
<dbReference type="InterPro" id="IPR032092">
    <property type="entry name" value="PilW"/>
</dbReference>
<dbReference type="Proteomes" id="UP000013251">
    <property type="component" value="Unassembled WGS sequence"/>
</dbReference>
<dbReference type="Pfam" id="PF16074">
    <property type="entry name" value="PilW"/>
    <property type="match status" value="1"/>
</dbReference>
<dbReference type="Pfam" id="PF07963">
    <property type="entry name" value="N_methyl"/>
    <property type="match status" value="1"/>
</dbReference>
<name>N9E9U9_ACIBZ</name>
<dbReference type="InterPro" id="IPR045584">
    <property type="entry name" value="Pilin-like"/>
</dbReference>
<keyword evidence="1" id="KW-0812">Transmembrane</keyword>
<dbReference type="InterPro" id="IPR012902">
    <property type="entry name" value="N_methyl_site"/>
</dbReference>
<dbReference type="NCBIfam" id="TIGR02532">
    <property type="entry name" value="IV_pilin_GFxxxE"/>
    <property type="match status" value="1"/>
</dbReference>
<evidence type="ECO:0000256" key="1">
    <source>
        <dbReference type="SAM" id="Phobius"/>
    </source>
</evidence>
<evidence type="ECO:0008006" key="4">
    <source>
        <dbReference type="Google" id="ProtNLM"/>
    </source>
</evidence>
<dbReference type="OrthoDB" id="6712892at2"/>
<dbReference type="HOGENOM" id="CLU_054333_0_0_6"/>
<gene>
    <name evidence="2" type="ORF">F938_04567</name>
</gene>
<evidence type="ECO:0000313" key="2">
    <source>
        <dbReference type="EMBL" id="ENV89630.1"/>
    </source>
</evidence>
<dbReference type="SUPFAM" id="SSF54523">
    <property type="entry name" value="Pili subunits"/>
    <property type="match status" value="1"/>
</dbReference>
<accession>N9E9U9</accession>
<dbReference type="GO" id="GO:0043683">
    <property type="term" value="P:type IV pilus assembly"/>
    <property type="evidence" value="ECO:0007669"/>
    <property type="project" value="InterPro"/>
</dbReference>
<evidence type="ECO:0000313" key="3">
    <source>
        <dbReference type="Proteomes" id="UP000013251"/>
    </source>
</evidence>
<dbReference type="PROSITE" id="PS00409">
    <property type="entry name" value="PROKAR_NTER_METHYL"/>
    <property type="match status" value="1"/>
</dbReference>
<proteinExistence type="predicted"/>
<reference evidence="2 3" key="1">
    <citation type="submission" date="2013-02" db="EMBL/GenBank/DDBJ databases">
        <title>The Genome Sequence of Acinetobacter bereziniae CIP 70.12.</title>
        <authorList>
            <consortium name="The Broad Institute Genome Sequencing Platform"/>
            <consortium name="The Broad Institute Genome Sequencing Center for Infectious Disease"/>
            <person name="Cerqueira G."/>
            <person name="Feldgarden M."/>
            <person name="Courvalin P."/>
            <person name="Perichon B."/>
            <person name="Grillot-Courvalin C."/>
            <person name="Clermont D."/>
            <person name="Rocha E."/>
            <person name="Yoon E.-J."/>
            <person name="Nemec A."/>
            <person name="Walker B."/>
            <person name="Young S.K."/>
            <person name="Zeng Q."/>
            <person name="Gargeya S."/>
            <person name="Fitzgerald M."/>
            <person name="Haas B."/>
            <person name="Abouelleil A."/>
            <person name="Alvarado L."/>
            <person name="Arachchi H.M."/>
            <person name="Berlin A.M."/>
            <person name="Chapman S.B."/>
            <person name="Dewar J."/>
            <person name="Goldberg J."/>
            <person name="Griggs A."/>
            <person name="Gujja S."/>
            <person name="Hansen M."/>
            <person name="Howarth C."/>
            <person name="Imamovic A."/>
            <person name="Larimer J."/>
            <person name="McCowan C."/>
            <person name="Murphy C."/>
            <person name="Neiman D."/>
            <person name="Pearson M."/>
            <person name="Priest M."/>
            <person name="Roberts A."/>
            <person name="Saif S."/>
            <person name="Shea T."/>
            <person name="Sisk P."/>
            <person name="Sykes S."/>
            <person name="Wortman J."/>
            <person name="Nusbaum C."/>
            <person name="Birren B."/>
        </authorList>
    </citation>
    <scope>NUCLEOTIDE SEQUENCE [LARGE SCALE GENOMIC DNA]</scope>
    <source>
        <strain evidence="2 3">CIP 70.12</strain>
    </source>
</reference>
<protein>
    <recommendedName>
        <fullName evidence="4">Prepilin-type N-terminal cleavage/methylation domain-containing protein</fullName>
    </recommendedName>
</protein>
<keyword evidence="1" id="KW-0472">Membrane</keyword>
<keyword evidence="1" id="KW-1133">Transmembrane helix</keyword>
<organism evidence="2 3">
    <name type="scientific">Acinetobacter bereziniae LMG 1003 = CIP 70.12</name>
    <dbReference type="NCBI Taxonomy" id="981324"/>
    <lineage>
        <taxon>Bacteria</taxon>
        <taxon>Pseudomonadati</taxon>
        <taxon>Pseudomonadota</taxon>
        <taxon>Gammaproteobacteria</taxon>
        <taxon>Moraxellales</taxon>
        <taxon>Moraxellaceae</taxon>
        <taxon>Acinetobacter</taxon>
    </lineage>
</organism>
<comment type="caution">
    <text evidence="2">The sequence shown here is derived from an EMBL/GenBank/DDBJ whole genome shotgun (WGS) entry which is preliminary data.</text>
</comment>